<dbReference type="InterPro" id="IPR028082">
    <property type="entry name" value="Peripla_BP_I"/>
</dbReference>
<reference evidence="5 6" key="1">
    <citation type="submission" date="2020-08" db="EMBL/GenBank/DDBJ databases">
        <title>Sequencing the genomes of 1000 actinobacteria strains.</title>
        <authorList>
            <person name="Klenk H.-P."/>
        </authorList>
    </citation>
    <scope>NUCLEOTIDE SEQUENCE [LARGE SCALE GENOMIC DNA]</scope>
    <source>
        <strain evidence="5 6">DSM 45084</strain>
    </source>
</reference>
<dbReference type="AlphaFoldDB" id="A0A7W7T2B4"/>
<evidence type="ECO:0000313" key="5">
    <source>
        <dbReference type="EMBL" id="MBB4964722.1"/>
    </source>
</evidence>
<evidence type="ECO:0000313" key="6">
    <source>
        <dbReference type="Proteomes" id="UP000542674"/>
    </source>
</evidence>
<dbReference type="PROSITE" id="PS00356">
    <property type="entry name" value="HTH_LACI_1"/>
    <property type="match status" value="1"/>
</dbReference>
<dbReference type="Proteomes" id="UP000542674">
    <property type="component" value="Unassembled WGS sequence"/>
</dbReference>
<dbReference type="EMBL" id="JACHJS010000001">
    <property type="protein sequence ID" value="MBB4964722.1"/>
    <property type="molecule type" value="Genomic_DNA"/>
</dbReference>
<dbReference type="Gene3D" id="3.40.50.2300">
    <property type="match status" value="2"/>
</dbReference>
<dbReference type="CDD" id="cd06267">
    <property type="entry name" value="PBP1_LacI_sugar_binding-like"/>
    <property type="match status" value="1"/>
</dbReference>
<dbReference type="PANTHER" id="PTHR30146">
    <property type="entry name" value="LACI-RELATED TRANSCRIPTIONAL REPRESSOR"/>
    <property type="match status" value="1"/>
</dbReference>
<keyword evidence="6" id="KW-1185">Reference proteome</keyword>
<evidence type="ECO:0000256" key="3">
    <source>
        <dbReference type="ARBA" id="ARBA00023163"/>
    </source>
</evidence>
<keyword evidence="1" id="KW-0805">Transcription regulation</keyword>
<dbReference type="PROSITE" id="PS50932">
    <property type="entry name" value="HTH_LACI_2"/>
    <property type="match status" value="1"/>
</dbReference>
<dbReference type="Pfam" id="PF00356">
    <property type="entry name" value="LacI"/>
    <property type="match status" value="1"/>
</dbReference>
<dbReference type="SMART" id="SM00354">
    <property type="entry name" value="HTH_LACI"/>
    <property type="match status" value="1"/>
</dbReference>
<dbReference type="Pfam" id="PF13377">
    <property type="entry name" value="Peripla_BP_3"/>
    <property type="match status" value="1"/>
</dbReference>
<gene>
    <name evidence="5" type="ORF">F4559_002081</name>
</gene>
<protein>
    <submittedName>
        <fullName evidence="5">DNA-binding LacI/PurR family transcriptional regulator</fullName>
    </submittedName>
</protein>
<dbReference type="PANTHER" id="PTHR30146:SF109">
    <property type="entry name" value="HTH-TYPE TRANSCRIPTIONAL REGULATOR GALS"/>
    <property type="match status" value="1"/>
</dbReference>
<dbReference type="RefSeq" id="WP_312865565.1">
    <property type="nucleotide sequence ID" value="NZ_BAABAI010000015.1"/>
</dbReference>
<evidence type="ECO:0000259" key="4">
    <source>
        <dbReference type="PROSITE" id="PS50932"/>
    </source>
</evidence>
<dbReference type="GO" id="GO:0003700">
    <property type="term" value="F:DNA-binding transcription factor activity"/>
    <property type="evidence" value="ECO:0007669"/>
    <property type="project" value="TreeGrafter"/>
</dbReference>
<accession>A0A7W7T2B4</accession>
<evidence type="ECO:0000256" key="2">
    <source>
        <dbReference type="ARBA" id="ARBA00023125"/>
    </source>
</evidence>
<comment type="caution">
    <text evidence="5">The sequence shown here is derived from an EMBL/GenBank/DDBJ whole genome shotgun (WGS) entry which is preliminary data.</text>
</comment>
<dbReference type="InterPro" id="IPR046335">
    <property type="entry name" value="LacI/GalR-like_sensor"/>
</dbReference>
<dbReference type="GO" id="GO:0000976">
    <property type="term" value="F:transcription cis-regulatory region binding"/>
    <property type="evidence" value="ECO:0007669"/>
    <property type="project" value="TreeGrafter"/>
</dbReference>
<dbReference type="InterPro" id="IPR010982">
    <property type="entry name" value="Lambda_DNA-bd_dom_sf"/>
</dbReference>
<keyword evidence="2 5" id="KW-0238">DNA-binding</keyword>
<dbReference type="SUPFAM" id="SSF47413">
    <property type="entry name" value="lambda repressor-like DNA-binding domains"/>
    <property type="match status" value="1"/>
</dbReference>
<dbReference type="SUPFAM" id="SSF53822">
    <property type="entry name" value="Periplasmic binding protein-like I"/>
    <property type="match status" value="1"/>
</dbReference>
<sequence>MELASMSDVARAAGVSAATVSRALRGEPGVSDATRRYVTEVAERMRYAIARDASSLAGGRRYAVGVLTAEGGRGDLLAGAEAALRDAGYDVLLYVLRDRAAFFERLPPARRVDGLVALGVTLSADETGALAGLDVPLVEAGQDDPHDALRVAADHLVSLGHRDVALVLTEDADESYDDVLVAAGLATRPEWTLWSSPTVAGGEQAVEVLFDGGGRPPTAIVTAHAAVAIGVLLRLRRDGRDVPRDVSIVSLDDCELVRTVGVTAVEGAWRDRGARAATSLLTTLGVRAPDTAATVRSLVGGSVAVPGGRV</sequence>
<evidence type="ECO:0000256" key="1">
    <source>
        <dbReference type="ARBA" id="ARBA00023015"/>
    </source>
</evidence>
<dbReference type="InterPro" id="IPR000843">
    <property type="entry name" value="HTH_LacI"/>
</dbReference>
<feature type="domain" description="HTH lacI-type" evidence="4">
    <location>
        <begin position="4"/>
        <end position="58"/>
    </location>
</feature>
<keyword evidence="3" id="KW-0804">Transcription</keyword>
<organism evidence="5 6">
    <name type="scientific">Saccharothrix violaceirubra</name>
    <dbReference type="NCBI Taxonomy" id="413306"/>
    <lineage>
        <taxon>Bacteria</taxon>
        <taxon>Bacillati</taxon>
        <taxon>Actinomycetota</taxon>
        <taxon>Actinomycetes</taxon>
        <taxon>Pseudonocardiales</taxon>
        <taxon>Pseudonocardiaceae</taxon>
        <taxon>Saccharothrix</taxon>
    </lineage>
</organism>
<dbReference type="CDD" id="cd01392">
    <property type="entry name" value="HTH_LacI"/>
    <property type="match status" value="1"/>
</dbReference>
<name>A0A7W7T2B4_9PSEU</name>
<proteinExistence type="predicted"/>
<dbReference type="Gene3D" id="1.10.260.40">
    <property type="entry name" value="lambda repressor-like DNA-binding domains"/>
    <property type="match status" value="1"/>
</dbReference>